<comment type="caution">
    <text evidence="3">The sequence shown here is derived from an EMBL/GenBank/DDBJ whole genome shotgun (WGS) entry which is preliminary data.</text>
</comment>
<keyword evidence="2" id="KW-0456">Lyase</keyword>
<dbReference type="CDD" id="cd06558">
    <property type="entry name" value="crotonase-like"/>
    <property type="match status" value="1"/>
</dbReference>
<dbReference type="AlphaFoldDB" id="A0A0R2SKH0"/>
<protein>
    <recommendedName>
        <fullName evidence="5">Enoyl-CoA hydratase</fullName>
    </recommendedName>
</protein>
<dbReference type="SUPFAM" id="SSF52096">
    <property type="entry name" value="ClpP/crotonase"/>
    <property type="match status" value="1"/>
</dbReference>
<dbReference type="InterPro" id="IPR014748">
    <property type="entry name" value="Enoyl-CoA_hydra_C"/>
</dbReference>
<evidence type="ECO:0000313" key="4">
    <source>
        <dbReference type="Proteomes" id="UP000051934"/>
    </source>
</evidence>
<accession>A0A0R2SKH0</accession>
<dbReference type="Gene3D" id="1.10.12.10">
    <property type="entry name" value="Lyase 2-enoyl-coa Hydratase, Chain A, domain 2"/>
    <property type="match status" value="1"/>
</dbReference>
<sequence>MAHLDLDITDGVATLTMNRPEARNALSMEMRAQLIEVLHDIEHDNTVRCVVLKGAGDHFMAGGDVKGMSESIKKDPSDVRKEFLLRIHDLHPIMFAMRRMPKPIIASCRGAAAGAGVSMALACDLVIAADDAFFTLAYCKIGTSPDGSSSFHLPRAVGIKKAMEIALLGDRFGAQEAKDIGMINFVVPTAELDAETAALAQRLAAGPTHVYGNTKALFYRSLESEFESQLQAEAEYFADCASRADFREGVSAFVEKRSPNFTGN</sequence>
<dbReference type="PANTHER" id="PTHR11941">
    <property type="entry name" value="ENOYL-COA HYDRATASE-RELATED"/>
    <property type="match status" value="1"/>
</dbReference>
<dbReference type="GO" id="GO:0016829">
    <property type="term" value="F:lyase activity"/>
    <property type="evidence" value="ECO:0007669"/>
    <property type="project" value="UniProtKB-KW"/>
</dbReference>
<organism evidence="3 4">
    <name type="scientific">OM182 bacterium BACL3 MAG-120507-bin80</name>
    <dbReference type="NCBI Taxonomy" id="1655577"/>
    <lineage>
        <taxon>Bacteria</taxon>
        <taxon>Pseudomonadati</taxon>
        <taxon>Pseudomonadota</taxon>
        <taxon>Gammaproteobacteria</taxon>
        <taxon>OMG group</taxon>
        <taxon>OM182 clade</taxon>
    </lineage>
</organism>
<dbReference type="InterPro" id="IPR029045">
    <property type="entry name" value="ClpP/crotonase-like_dom_sf"/>
</dbReference>
<name>A0A0R2SKH0_9GAMM</name>
<dbReference type="EMBL" id="LIBB01000026">
    <property type="protein sequence ID" value="KRO73130.1"/>
    <property type="molecule type" value="Genomic_DNA"/>
</dbReference>
<evidence type="ECO:0008006" key="5">
    <source>
        <dbReference type="Google" id="ProtNLM"/>
    </source>
</evidence>
<evidence type="ECO:0000313" key="3">
    <source>
        <dbReference type="EMBL" id="KRO73130.1"/>
    </source>
</evidence>
<reference evidence="3 4" key="1">
    <citation type="submission" date="2015-10" db="EMBL/GenBank/DDBJ databases">
        <title>Metagenome-Assembled Genomes uncover a global brackish microbiome.</title>
        <authorList>
            <person name="Hugerth L.W."/>
            <person name="Larsson J."/>
            <person name="Alneberg J."/>
            <person name="Lindh M.V."/>
            <person name="Legrand C."/>
            <person name="Pinhassi J."/>
            <person name="Andersson A.F."/>
        </authorList>
    </citation>
    <scope>NUCLEOTIDE SEQUENCE [LARGE SCALE GENOMIC DNA]</scope>
    <source>
        <strain evidence="3">BACL4 MAG-120507-bin80</strain>
    </source>
</reference>
<dbReference type="Proteomes" id="UP000051934">
    <property type="component" value="Unassembled WGS sequence"/>
</dbReference>
<dbReference type="Pfam" id="PF00378">
    <property type="entry name" value="ECH_1"/>
    <property type="match status" value="1"/>
</dbReference>
<gene>
    <name evidence="3" type="ORF">ABR69_12365</name>
</gene>
<dbReference type="Gene3D" id="3.90.226.10">
    <property type="entry name" value="2-enoyl-CoA Hydratase, Chain A, domain 1"/>
    <property type="match status" value="1"/>
</dbReference>
<comment type="similarity">
    <text evidence="1">Belongs to the enoyl-CoA hydratase/isomerase family.</text>
</comment>
<dbReference type="InterPro" id="IPR001753">
    <property type="entry name" value="Enoyl-CoA_hydra/iso"/>
</dbReference>
<evidence type="ECO:0000256" key="2">
    <source>
        <dbReference type="ARBA" id="ARBA00023239"/>
    </source>
</evidence>
<evidence type="ECO:0000256" key="1">
    <source>
        <dbReference type="ARBA" id="ARBA00005254"/>
    </source>
</evidence>
<dbReference type="GO" id="GO:0006635">
    <property type="term" value="P:fatty acid beta-oxidation"/>
    <property type="evidence" value="ECO:0007669"/>
    <property type="project" value="TreeGrafter"/>
</dbReference>
<proteinExistence type="inferred from homology"/>
<dbReference type="PANTHER" id="PTHR11941:SF133">
    <property type="entry name" value="1,2-EPOXYPHENYLACETYL-COA ISOMERASE"/>
    <property type="match status" value="1"/>
</dbReference>